<dbReference type="AlphaFoldDB" id="A0A8H7ZTE0"/>
<dbReference type="Proteomes" id="UP000673691">
    <property type="component" value="Unassembled WGS sequence"/>
</dbReference>
<gene>
    <name evidence="1" type="ORF">BJ554DRAFT_640</name>
</gene>
<accession>A0A8H7ZTE0</accession>
<keyword evidence="2" id="KW-1185">Reference proteome</keyword>
<reference evidence="1 2" key="1">
    <citation type="journal article" name="Sci. Rep.">
        <title>Genome-scale phylogenetic analyses confirm Olpidium as the closest living zoosporic fungus to the non-flagellated, terrestrial fungi.</title>
        <authorList>
            <person name="Chang Y."/>
            <person name="Rochon D."/>
            <person name="Sekimoto S."/>
            <person name="Wang Y."/>
            <person name="Chovatia M."/>
            <person name="Sandor L."/>
            <person name="Salamov A."/>
            <person name="Grigoriev I.V."/>
            <person name="Stajich J.E."/>
            <person name="Spatafora J.W."/>
        </authorList>
    </citation>
    <scope>NUCLEOTIDE SEQUENCE [LARGE SCALE GENOMIC DNA]</scope>
    <source>
        <strain evidence="1">S191</strain>
    </source>
</reference>
<feature type="non-terminal residue" evidence="1">
    <location>
        <position position="1"/>
    </location>
</feature>
<name>A0A8H7ZTE0_9FUNG</name>
<protein>
    <submittedName>
        <fullName evidence="1">Uncharacterized protein</fullName>
    </submittedName>
</protein>
<dbReference type="EMBL" id="JAEFCI010007494">
    <property type="protein sequence ID" value="KAG5459027.1"/>
    <property type="molecule type" value="Genomic_DNA"/>
</dbReference>
<organism evidence="1 2">
    <name type="scientific">Olpidium bornovanus</name>
    <dbReference type="NCBI Taxonomy" id="278681"/>
    <lineage>
        <taxon>Eukaryota</taxon>
        <taxon>Fungi</taxon>
        <taxon>Fungi incertae sedis</taxon>
        <taxon>Olpidiomycota</taxon>
        <taxon>Olpidiomycotina</taxon>
        <taxon>Olpidiomycetes</taxon>
        <taxon>Olpidiales</taxon>
        <taxon>Olpidiaceae</taxon>
        <taxon>Olpidium</taxon>
    </lineage>
</organism>
<evidence type="ECO:0000313" key="1">
    <source>
        <dbReference type="EMBL" id="KAG5459027.1"/>
    </source>
</evidence>
<evidence type="ECO:0000313" key="2">
    <source>
        <dbReference type="Proteomes" id="UP000673691"/>
    </source>
</evidence>
<comment type="caution">
    <text evidence="1">The sequence shown here is derived from an EMBL/GenBank/DDBJ whole genome shotgun (WGS) entry which is preliminary data.</text>
</comment>
<sequence>CRHCRVRGCRRLFAHLTLDAFHDCHKVLLPALDEGSGGDHVGLSVSHGSRNTKKRRRVVRSVVCSIWMGGRIGRRASVRRVGLRVVRFVAWLRCSVWMGGQFCRRASVRRVLVPASSSTSPSFQRTIVMWRATEKDRRMGGSRRVLFLSTKTIVQFGARGKMRDNRWVGEMPVVCSVHQSSVPVGVLFISRRCRWGVLFYRGRRQRR</sequence>
<proteinExistence type="predicted"/>